<feature type="region of interest" description="Disordered" evidence="3">
    <location>
        <begin position="997"/>
        <end position="1020"/>
    </location>
</feature>
<dbReference type="Gene3D" id="1.25.40.180">
    <property type="match status" value="3"/>
</dbReference>
<sequence>MDSSLKRHTAFIKRMRQSIGTENRDHILKDIETLSLEKYIDEIAGATVEGVGRCKTEKDVWSAVEIISALHNRFSASFTPALVATLSVALSAPSRAALSALAPEQREKDDAARISRQRPILRVCAELALVGIIRDAPTRSGGEWIMKALKELLSNDPTLSSLPLLSTFLKSYSRPYLGLTPPSTKQIPTSSEPGTLSSATTNDAQNGAFPSLSKEEDELVEQDIRDRFKRMCEGYFDNVAKKLVIEHKRLQDQDRRNHEAYIRSGEIFEDRQQAYEKMTKGYEKLLASCQTLSELLYLPLPSLPTTSQKADSILIGANNASHLGDDTDETLTSGGKWEDEEERRFFEDIQDLKDFVPKSVLGLEGDAEGEGENDKDEEKEKLEKEKVAEEVRKLEEELEGLKLSEGSNGHAVGSTAISEMEDAKEDEDDTATPTPGSPKASTPPQSPHLAPQGPTQLLTSLLARLPDATNRALVDQAAVDFACLNSKAARKRLVKFLSQVAKNRTDLLPHYSRLVATLNRYMSDVGVDIVAILDEEFRYLQRKKNVVKELSEVRRKNIVFLSNLTKFRVVPPHLILHMFKVCLDDFSGTNVENIAMLLEGCGRFLLRSDDTRERFGTMLELMRRKQSMQHFDQQQLLLLENAYYQCNPPERAPRQEKERPPLELFVRHLIYDVLAKKTIDKVLKLIRKLDWEDASIQRTLHKVFTKPWKIKYGNLSLLAMLTYDLQRYHPGFAIAVVDQVLEDVRRGLEQNVYRTNQRRVATIKYLGELYIYRLIGSGIVFDTLWSLVTFGHPDGRPLPRQPCVLDMPDDFFRIRLVCVLLDTCGMCFDRGTQKKKLDNFLTFFQYYTHCKEDLPMDVEFMLSDSLEAVRPKLVMYKTIEEAAVAVDDMFNLAFQSSGTAPGEDSGEDSEDEGERPAEEEEEETYGSSTESPDKERAPSPDPVVVLAPQENLGPSEEADAEFAKELAKMVTDSSTESRKVDKKTALALWDSAVLPPGARKKRVDDNEADGDPEPNEQQNMMNFTVITKRGNKQQTRQLAVPSASALAVHTRSAQLQDRVEQQHLKRLVLNYEQREEAEEMKALEARNRAGAIKIRYVG</sequence>
<evidence type="ECO:0000256" key="3">
    <source>
        <dbReference type="SAM" id="MobiDB-lite"/>
    </source>
</evidence>
<feature type="compositionally biased region" description="Acidic residues" evidence="3">
    <location>
        <begin position="365"/>
        <end position="375"/>
    </location>
</feature>
<keyword evidence="2" id="KW-0963">Cytoplasm</keyword>
<evidence type="ECO:0000256" key="2">
    <source>
        <dbReference type="ARBA" id="ARBA00022490"/>
    </source>
</evidence>
<feature type="region of interest" description="Disordered" evidence="3">
    <location>
        <begin position="180"/>
        <end position="218"/>
    </location>
</feature>
<dbReference type="Pfam" id="PF02854">
    <property type="entry name" value="MIF4G"/>
    <property type="match status" value="2"/>
</dbReference>
<dbReference type="PANTHER" id="PTHR12839:SF7">
    <property type="entry name" value="REGULATOR OF NONSENSE TRANSCRIPTS 2"/>
    <property type="match status" value="1"/>
</dbReference>
<dbReference type="Pfam" id="PF04050">
    <property type="entry name" value="Upf2"/>
    <property type="match status" value="1"/>
</dbReference>
<dbReference type="EMBL" id="KN833051">
    <property type="protein sequence ID" value="KIM75055.1"/>
    <property type="molecule type" value="Genomic_DNA"/>
</dbReference>
<dbReference type="InParanoid" id="A0A0C3ER51"/>
<feature type="compositionally biased region" description="Polar residues" evidence="3">
    <location>
        <begin position="181"/>
        <end position="205"/>
    </location>
</feature>
<dbReference type="InterPro" id="IPR016024">
    <property type="entry name" value="ARM-type_fold"/>
</dbReference>
<feature type="domain" description="MIF4G" evidence="4">
    <location>
        <begin position="455"/>
        <end position="649"/>
    </location>
</feature>
<dbReference type="GO" id="GO:0035145">
    <property type="term" value="C:exon-exon junction complex"/>
    <property type="evidence" value="ECO:0007669"/>
    <property type="project" value="TreeGrafter"/>
</dbReference>
<proteinExistence type="predicted"/>
<feature type="compositionally biased region" description="Acidic residues" evidence="3">
    <location>
        <begin position="904"/>
        <end position="924"/>
    </location>
</feature>
<keyword evidence="6" id="KW-1185">Reference proteome</keyword>
<dbReference type="GO" id="GO:0000184">
    <property type="term" value="P:nuclear-transcribed mRNA catabolic process, nonsense-mediated decay"/>
    <property type="evidence" value="ECO:0007669"/>
    <property type="project" value="InterPro"/>
</dbReference>
<dbReference type="FunCoup" id="A0A0C3ER51">
    <property type="interactions" value="748"/>
</dbReference>
<feature type="compositionally biased region" description="Basic and acidic residues" evidence="3">
    <location>
        <begin position="376"/>
        <end position="388"/>
    </location>
</feature>
<dbReference type="InterPro" id="IPR003890">
    <property type="entry name" value="MIF4G-like_typ-3"/>
</dbReference>
<accession>A0A0C3ER51</accession>
<dbReference type="STRING" id="765440.A0A0C3ER51"/>
<feature type="compositionally biased region" description="Acidic residues" evidence="3">
    <location>
        <begin position="420"/>
        <end position="430"/>
    </location>
</feature>
<feature type="compositionally biased region" description="Polar residues" evidence="3">
    <location>
        <begin position="431"/>
        <end position="443"/>
    </location>
</feature>
<feature type="region of interest" description="Disordered" evidence="3">
    <location>
        <begin position="895"/>
        <end position="959"/>
    </location>
</feature>
<gene>
    <name evidence="5" type="ORF">PILCRDRAFT_827613</name>
</gene>
<organism evidence="5 6">
    <name type="scientific">Piloderma croceum (strain F 1598)</name>
    <dbReference type="NCBI Taxonomy" id="765440"/>
    <lineage>
        <taxon>Eukaryota</taxon>
        <taxon>Fungi</taxon>
        <taxon>Dikarya</taxon>
        <taxon>Basidiomycota</taxon>
        <taxon>Agaricomycotina</taxon>
        <taxon>Agaricomycetes</taxon>
        <taxon>Agaricomycetidae</taxon>
        <taxon>Atheliales</taxon>
        <taxon>Atheliaceae</taxon>
        <taxon>Piloderma</taxon>
    </lineage>
</organism>
<comment type="subcellular location">
    <subcellularLocation>
        <location evidence="1">Cytoplasm</location>
    </subcellularLocation>
</comment>
<protein>
    <recommendedName>
        <fullName evidence="4">MIF4G domain-containing protein</fullName>
    </recommendedName>
</protein>
<evidence type="ECO:0000313" key="5">
    <source>
        <dbReference type="EMBL" id="KIM75055.1"/>
    </source>
</evidence>
<dbReference type="InterPro" id="IPR039762">
    <property type="entry name" value="Nmd2/UPF2"/>
</dbReference>
<dbReference type="AlphaFoldDB" id="A0A0C3ER51"/>
<dbReference type="SMART" id="SM00543">
    <property type="entry name" value="MIF4G"/>
    <property type="match status" value="2"/>
</dbReference>
<dbReference type="OrthoDB" id="27832at2759"/>
<dbReference type="GO" id="GO:0003723">
    <property type="term" value="F:RNA binding"/>
    <property type="evidence" value="ECO:0007669"/>
    <property type="project" value="InterPro"/>
</dbReference>
<dbReference type="HOGENOM" id="CLU_002633_1_1_1"/>
<dbReference type="PANTHER" id="PTHR12839">
    <property type="entry name" value="NONSENSE-MEDIATED MRNA DECAY PROTEIN 2 UP-FRAMESHIFT SUPPRESSOR 2"/>
    <property type="match status" value="1"/>
</dbReference>
<feature type="region of interest" description="Disordered" evidence="3">
    <location>
        <begin position="362"/>
        <end position="388"/>
    </location>
</feature>
<evidence type="ECO:0000256" key="1">
    <source>
        <dbReference type="ARBA" id="ARBA00004496"/>
    </source>
</evidence>
<feature type="domain" description="MIF4G" evidence="4">
    <location>
        <begin position="664"/>
        <end position="872"/>
    </location>
</feature>
<reference evidence="5 6" key="1">
    <citation type="submission" date="2014-04" db="EMBL/GenBank/DDBJ databases">
        <authorList>
            <consortium name="DOE Joint Genome Institute"/>
            <person name="Kuo A."/>
            <person name="Tarkka M."/>
            <person name="Buscot F."/>
            <person name="Kohler A."/>
            <person name="Nagy L.G."/>
            <person name="Floudas D."/>
            <person name="Copeland A."/>
            <person name="Barry K.W."/>
            <person name="Cichocki N."/>
            <person name="Veneault-Fourrey C."/>
            <person name="LaButti K."/>
            <person name="Lindquist E.A."/>
            <person name="Lipzen A."/>
            <person name="Lundell T."/>
            <person name="Morin E."/>
            <person name="Murat C."/>
            <person name="Sun H."/>
            <person name="Tunlid A."/>
            <person name="Henrissat B."/>
            <person name="Grigoriev I.V."/>
            <person name="Hibbett D.S."/>
            <person name="Martin F."/>
            <person name="Nordberg H.P."/>
            <person name="Cantor M.N."/>
            <person name="Hua S.X."/>
        </authorList>
    </citation>
    <scope>NUCLEOTIDE SEQUENCE [LARGE SCALE GENOMIC DNA]</scope>
    <source>
        <strain evidence="5 6">F 1598</strain>
    </source>
</reference>
<dbReference type="InterPro" id="IPR007193">
    <property type="entry name" value="Upf2/Nmd2_C"/>
</dbReference>
<dbReference type="GO" id="GO:0005737">
    <property type="term" value="C:cytoplasm"/>
    <property type="evidence" value="ECO:0007669"/>
    <property type="project" value="UniProtKB-SubCell"/>
</dbReference>
<dbReference type="SUPFAM" id="SSF48371">
    <property type="entry name" value="ARM repeat"/>
    <property type="match status" value="2"/>
</dbReference>
<evidence type="ECO:0000313" key="6">
    <source>
        <dbReference type="Proteomes" id="UP000054166"/>
    </source>
</evidence>
<name>A0A0C3ER51_PILCF</name>
<feature type="region of interest" description="Disordered" evidence="3">
    <location>
        <begin position="420"/>
        <end position="453"/>
    </location>
</feature>
<dbReference type="FunFam" id="1.25.40.180:FF:000037">
    <property type="entry name" value="Nonsense-mediated mRNA decay factor (Upf2)"/>
    <property type="match status" value="1"/>
</dbReference>
<evidence type="ECO:0000259" key="4">
    <source>
        <dbReference type="SMART" id="SM00543"/>
    </source>
</evidence>
<reference evidence="6" key="2">
    <citation type="submission" date="2015-01" db="EMBL/GenBank/DDBJ databases">
        <title>Evolutionary Origins and Diversification of the Mycorrhizal Mutualists.</title>
        <authorList>
            <consortium name="DOE Joint Genome Institute"/>
            <consortium name="Mycorrhizal Genomics Consortium"/>
            <person name="Kohler A."/>
            <person name="Kuo A."/>
            <person name="Nagy L.G."/>
            <person name="Floudas D."/>
            <person name="Copeland A."/>
            <person name="Barry K.W."/>
            <person name="Cichocki N."/>
            <person name="Veneault-Fourrey C."/>
            <person name="LaButti K."/>
            <person name="Lindquist E.A."/>
            <person name="Lipzen A."/>
            <person name="Lundell T."/>
            <person name="Morin E."/>
            <person name="Murat C."/>
            <person name="Riley R."/>
            <person name="Ohm R."/>
            <person name="Sun H."/>
            <person name="Tunlid A."/>
            <person name="Henrissat B."/>
            <person name="Grigoriev I.V."/>
            <person name="Hibbett D.S."/>
            <person name="Martin F."/>
        </authorList>
    </citation>
    <scope>NUCLEOTIDE SEQUENCE [LARGE SCALE GENOMIC DNA]</scope>
    <source>
        <strain evidence="6">F 1598</strain>
    </source>
</reference>
<dbReference type="Gene3D" id="4.10.80.160">
    <property type="match status" value="1"/>
</dbReference>
<dbReference type="Proteomes" id="UP000054166">
    <property type="component" value="Unassembled WGS sequence"/>
</dbReference>